<keyword evidence="2" id="KW-0812">Transmembrane</keyword>
<gene>
    <name evidence="3" type="ORF">GSH16_11045</name>
</gene>
<keyword evidence="2" id="KW-0472">Membrane</keyword>
<comment type="caution">
    <text evidence="3">The sequence shown here is derived from an EMBL/GenBank/DDBJ whole genome shotgun (WGS) entry which is preliminary data.</text>
</comment>
<reference evidence="3 4" key="1">
    <citation type="submission" date="2019-12" db="EMBL/GenBank/DDBJ databases">
        <title>Strain KN286 was isolated from seawater, which was collected from Caroline Seamount in the tropical western Pacific.</title>
        <authorList>
            <person name="Wang Q."/>
        </authorList>
    </citation>
    <scope>NUCLEOTIDE SEQUENCE [LARGE SCALE GENOMIC DNA]</scope>
    <source>
        <strain evidence="3 4">KN286</strain>
    </source>
</reference>
<keyword evidence="4" id="KW-1185">Reference proteome</keyword>
<evidence type="ECO:0000313" key="3">
    <source>
        <dbReference type="EMBL" id="MXU65987.1"/>
    </source>
</evidence>
<dbReference type="RefSeq" id="WP_160854970.1">
    <property type="nucleotide sequence ID" value="NZ_WUWG01000003.1"/>
</dbReference>
<dbReference type="AlphaFoldDB" id="A0A6B0TN72"/>
<dbReference type="Proteomes" id="UP000436016">
    <property type="component" value="Unassembled WGS sequence"/>
</dbReference>
<accession>A0A6B0TN72</accession>
<feature type="transmembrane region" description="Helical" evidence="2">
    <location>
        <begin position="67"/>
        <end position="89"/>
    </location>
</feature>
<name>A0A6B0TN72_9RHOB</name>
<organism evidence="3 4">
    <name type="scientific">Oceanomicrobium pacificus</name>
    <dbReference type="NCBI Taxonomy" id="2692916"/>
    <lineage>
        <taxon>Bacteria</taxon>
        <taxon>Pseudomonadati</taxon>
        <taxon>Pseudomonadota</taxon>
        <taxon>Alphaproteobacteria</taxon>
        <taxon>Rhodobacterales</taxon>
        <taxon>Paracoccaceae</taxon>
        <taxon>Oceanomicrobium</taxon>
    </lineage>
</organism>
<evidence type="ECO:0008006" key="5">
    <source>
        <dbReference type="Google" id="ProtNLM"/>
    </source>
</evidence>
<feature type="region of interest" description="Disordered" evidence="1">
    <location>
        <begin position="1"/>
        <end position="29"/>
    </location>
</feature>
<evidence type="ECO:0000313" key="4">
    <source>
        <dbReference type="Proteomes" id="UP000436016"/>
    </source>
</evidence>
<evidence type="ECO:0000256" key="1">
    <source>
        <dbReference type="SAM" id="MobiDB-lite"/>
    </source>
</evidence>
<keyword evidence="2" id="KW-1133">Transmembrane helix</keyword>
<proteinExistence type="predicted"/>
<evidence type="ECO:0000256" key="2">
    <source>
        <dbReference type="SAM" id="Phobius"/>
    </source>
</evidence>
<protein>
    <recommendedName>
        <fullName evidence="5">Capsule biosynthesis protein</fullName>
    </recommendedName>
</protein>
<dbReference type="EMBL" id="WUWG01000003">
    <property type="protein sequence ID" value="MXU65987.1"/>
    <property type="molecule type" value="Genomic_DNA"/>
</dbReference>
<sequence length="419" mass="44738">MSLDLDHRDDDRARRAEEARQRRQAELDAQAEAERAALETRLPDAGALDAMAARWAADGRRRTRRGALAFALLVLLPAIALALGAQMLLPPRYDAEAQFSILVSGGTVDASNRAILSREDLSPSAQAAQLVRAYILSAEMMALLADDATAAPSAGPLAGLLARLDPRSDLQRHRDRVRVKVDIQSGLSTLTIEGLSPLAAEAAAEHVLDAARDRIEAEARSINRTRIARLEQVERRAAAAEAESVARLRALQRQTGDVDPRERARLTYGYLAELEAARDRLGRSSHASWTEGGLSPATLGDLEQADLLDAQIARAEAALAGSPDMTGSTGARILAFDTAEARLAAARDARRAAGTALQAARTSIALDPTVLRILAPPFAGNAPAAPAPFRIFLLATALLATVFAVLHLLKRSLSHHGSY</sequence>
<feature type="transmembrane region" description="Helical" evidence="2">
    <location>
        <begin position="391"/>
        <end position="409"/>
    </location>
</feature>